<accession>A0A502CC98</accession>
<dbReference type="InterPro" id="IPR009100">
    <property type="entry name" value="AcylCoA_DH/oxidase_NM_dom_sf"/>
</dbReference>
<proteinExistence type="predicted"/>
<gene>
    <name evidence="1" type="ORF">EAH84_13775</name>
</gene>
<dbReference type="InterPro" id="IPR036250">
    <property type="entry name" value="AcylCo_DH-like_C"/>
</dbReference>
<dbReference type="GO" id="GO:0016627">
    <property type="term" value="F:oxidoreductase activity, acting on the CH-CH group of donors"/>
    <property type="evidence" value="ECO:0007669"/>
    <property type="project" value="InterPro"/>
</dbReference>
<dbReference type="EMBL" id="RCZK01000014">
    <property type="protein sequence ID" value="TPG09649.1"/>
    <property type="molecule type" value="Genomic_DNA"/>
</dbReference>
<dbReference type="Gene3D" id="2.40.110.10">
    <property type="entry name" value="Butyryl-CoA Dehydrogenase, subunit A, domain 2"/>
    <property type="match status" value="1"/>
</dbReference>
<name>A0A502CC98_9SPHN</name>
<keyword evidence="2" id="KW-1185">Reference proteome</keyword>
<dbReference type="SUPFAM" id="SSF47203">
    <property type="entry name" value="Acyl-CoA dehydrogenase C-terminal domain-like"/>
    <property type="match status" value="1"/>
</dbReference>
<dbReference type="AlphaFoldDB" id="A0A502CC98"/>
<evidence type="ECO:0000313" key="1">
    <source>
        <dbReference type="EMBL" id="TPG09649.1"/>
    </source>
</evidence>
<protein>
    <submittedName>
        <fullName evidence="1">Acyl-CoA dehydrogenase</fullName>
    </submittedName>
</protein>
<sequence length="330" mass="34614">MRTRGGMIDLRTIIAQRTRQLASLRDPDDATALLALLRLLYETGRQDLPLGRLFEGHVDALQIVSRYGDSGQVLAAAAAASAGAAFGVWNADLRDEPLTLDQSCLTGGKSFASGAGILSHALVSVDVKGGRQLILVDLGKARPAIDRNFWSVIGMQRSATHIVRWDGARIDAADVIGTPGDYVREPWFSGGALRFAAVQAGGIAALVDRTRDHLVTAGRADDPHQAGRLAALFAAAEAAAGAIRAAAATWYTDEDARLPMVSAARAAVYEAGGLALTLAQEAVGVQALFVDHPLSATITDLSMYLRQPGPDAQRMCVGAAVASGLIRPSL</sequence>
<reference evidence="1 2" key="1">
    <citation type="journal article" date="2019" name="Environ. Microbiol.">
        <title>Species interactions and distinct microbial communities in high Arctic permafrost affected cryosols are associated with the CH4 and CO2 gas fluxes.</title>
        <authorList>
            <person name="Altshuler I."/>
            <person name="Hamel J."/>
            <person name="Turney S."/>
            <person name="Magnuson E."/>
            <person name="Levesque R."/>
            <person name="Greer C."/>
            <person name="Whyte L.G."/>
        </authorList>
    </citation>
    <scope>NUCLEOTIDE SEQUENCE [LARGE SCALE GENOMIC DNA]</scope>
    <source>
        <strain evidence="1 2">S5.1</strain>
    </source>
</reference>
<comment type="caution">
    <text evidence="1">The sequence shown here is derived from an EMBL/GenBank/DDBJ whole genome shotgun (WGS) entry which is preliminary data.</text>
</comment>
<dbReference type="SUPFAM" id="SSF56645">
    <property type="entry name" value="Acyl-CoA dehydrogenase NM domain-like"/>
    <property type="match status" value="1"/>
</dbReference>
<dbReference type="InterPro" id="IPR046373">
    <property type="entry name" value="Acyl-CoA_Oxase/DH_mid-dom_sf"/>
</dbReference>
<evidence type="ECO:0000313" key="2">
    <source>
        <dbReference type="Proteomes" id="UP000318413"/>
    </source>
</evidence>
<organism evidence="1 2">
    <name type="scientific">Sphingomonas oligophenolica</name>
    <dbReference type="NCBI Taxonomy" id="301154"/>
    <lineage>
        <taxon>Bacteria</taxon>
        <taxon>Pseudomonadati</taxon>
        <taxon>Pseudomonadota</taxon>
        <taxon>Alphaproteobacteria</taxon>
        <taxon>Sphingomonadales</taxon>
        <taxon>Sphingomonadaceae</taxon>
        <taxon>Sphingomonas</taxon>
    </lineage>
</organism>
<dbReference type="Proteomes" id="UP000318413">
    <property type="component" value="Unassembled WGS sequence"/>
</dbReference>